<sequence length="73" mass="8301">MLELDVRPILRAGGEPFDQIMTFVSSLPAGEGFRLYATFRPDPLLQVLKTKGYRGEAEELPDGDWVVHFYPMD</sequence>
<protein>
    <recommendedName>
        <fullName evidence="1">DUF2249 domain-containing protein</fullName>
    </recommendedName>
</protein>
<evidence type="ECO:0000313" key="2">
    <source>
        <dbReference type="EMBL" id="AEW04343.1"/>
    </source>
</evidence>
<keyword evidence="3" id="KW-1185">Reference proteome</keyword>
<dbReference type="HOGENOM" id="CLU_157868_0_1_9"/>
<dbReference type="STRING" id="679936.Sulac_0840"/>
<feature type="domain" description="DUF2249" evidence="1">
    <location>
        <begin position="3"/>
        <end position="69"/>
    </location>
</feature>
<reference evidence="3" key="1">
    <citation type="submission" date="2011-12" db="EMBL/GenBank/DDBJ databases">
        <title>The complete genome of chromosome of Sulfobacillus acidophilus DSM 10332.</title>
        <authorList>
            <person name="Lucas S."/>
            <person name="Han J."/>
            <person name="Lapidus A."/>
            <person name="Bruce D."/>
            <person name="Goodwin L."/>
            <person name="Pitluck S."/>
            <person name="Peters L."/>
            <person name="Kyrpides N."/>
            <person name="Mavromatis K."/>
            <person name="Ivanova N."/>
            <person name="Mikhailova N."/>
            <person name="Chertkov O."/>
            <person name="Saunders E."/>
            <person name="Detter J.C."/>
            <person name="Tapia R."/>
            <person name="Han C."/>
            <person name="Land M."/>
            <person name="Hauser L."/>
            <person name="Markowitz V."/>
            <person name="Cheng J.-F."/>
            <person name="Hugenholtz P."/>
            <person name="Woyke T."/>
            <person name="Wu D."/>
            <person name="Pukall R."/>
            <person name="Gehrich-Schroeter G."/>
            <person name="Schneider S."/>
            <person name="Klenk H.-P."/>
            <person name="Eisen J.A."/>
        </authorList>
    </citation>
    <scope>NUCLEOTIDE SEQUENCE [LARGE SCALE GENOMIC DNA]</scope>
    <source>
        <strain evidence="3">ATCC 700253 / DSM 10332 / NAL</strain>
    </source>
</reference>
<proteinExistence type="predicted"/>
<dbReference type="EMBL" id="CP003179">
    <property type="protein sequence ID" value="AEW04343.1"/>
    <property type="molecule type" value="Genomic_DNA"/>
</dbReference>
<dbReference type="Pfam" id="PF10006">
    <property type="entry name" value="DUF2249"/>
    <property type="match status" value="1"/>
</dbReference>
<gene>
    <name evidence="2" type="ordered locus">Sulac_0840</name>
</gene>
<evidence type="ECO:0000313" key="3">
    <source>
        <dbReference type="Proteomes" id="UP000005439"/>
    </source>
</evidence>
<dbReference type="KEGG" id="sap:Sulac_0840"/>
<name>G8TS17_SULAD</name>
<dbReference type="Proteomes" id="UP000005439">
    <property type="component" value="Chromosome"/>
</dbReference>
<dbReference type="InterPro" id="IPR018720">
    <property type="entry name" value="DUF2249"/>
</dbReference>
<accession>G8TS17</accession>
<organism evidence="2 3">
    <name type="scientific">Sulfobacillus acidophilus (strain ATCC 700253 / DSM 10332 / NAL)</name>
    <dbReference type="NCBI Taxonomy" id="679936"/>
    <lineage>
        <taxon>Bacteria</taxon>
        <taxon>Bacillati</taxon>
        <taxon>Bacillota</taxon>
        <taxon>Clostridia</taxon>
        <taxon>Eubacteriales</taxon>
        <taxon>Clostridiales Family XVII. Incertae Sedis</taxon>
        <taxon>Sulfobacillus</taxon>
    </lineage>
</organism>
<reference evidence="2 3" key="2">
    <citation type="journal article" date="2012" name="Stand. Genomic Sci.">
        <title>Complete genome sequence of the moderately thermophilic mineral-sulfide-oxidizing firmicute Sulfobacillus acidophilus type strain (NAL(T)).</title>
        <authorList>
            <person name="Anderson I."/>
            <person name="Chertkov O."/>
            <person name="Chen A."/>
            <person name="Saunders E."/>
            <person name="Lapidus A."/>
            <person name="Nolan M."/>
            <person name="Lucas S."/>
            <person name="Hammon N."/>
            <person name="Deshpande S."/>
            <person name="Cheng J.F."/>
            <person name="Han C."/>
            <person name="Tapia R."/>
            <person name="Goodwin L.A."/>
            <person name="Pitluck S."/>
            <person name="Liolios K."/>
            <person name="Pagani I."/>
            <person name="Ivanova N."/>
            <person name="Mikhailova N."/>
            <person name="Pati A."/>
            <person name="Palaniappan K."/>
            <person name="Land M."/>
            <person name="Pan C."/>
            <person name="Rohde M."/>
            <person name="Pukall R."/>
            <person name="Goker M."/>
            <person name="Detter J.C."/>
            <person name="Woyke T."/>
            <person name="Bristow J."/>
            <person name="Eisen J.A."/>
            <person name="Markowitz V."/>
            <person name="Hugenholtz P."/>
            <person name="Kyrpides N.C."/>
            <person name="Klenk H.P."/>
            <person name="Mavromatis K."/>
        </authorList>
    </citation>
    <scope>NUCLEOTIDE SEQUENCE [LARGE SCALE GENOMIC DNA]</scope>
    <source>
        <strain evidence="3">ATCC 700253 / DSM 10332 / NAL</strain>
    </source>
</reference>
<evidence type="ECO:0000259" key="1">
    <source>
        <dbReference type="Pfam" id="PF10006"/>
    </source>
</evidence>
<dbReference type="PATRIC" id="fig|679936.5.peg.891"/>
<dbReference type="AlphaFoldDB" id="G8TS17"/>